<keyword evidence="3" id="KW-1185">Reference proteome</keyword>
<dbReference type="AlphaFoldDB" id="A0A512HEH1"/>
<sequence length="124" mass="13779">MKPVLFAAFAVIAAPSLAAAQSPGMEEICATVARNFEMVKAVKIGVVQSFPELKPPGARLTYSTKMAAEDTDIRDTIECQFETASAPYKLLEFCLGRTCYSADEKDPVRRRRFEEARSLLDRQK</sequence>
<evidence type="ECO:0000313" key="2">
    <source>
        <dbReference type="EMBL" id="GEO83853.1"/>
    </source>
</evidence>
<evidence type="ECO:0000256" key="1">
    <source>
        <dbReference type="SAM" id="SignalP"/>
    </source>
</evidence>
<organism evidence="2 3">
    <name type="scientific">Ciceribacter naphthalenivorans</name>
    <dbReference type="NCBI Taxonomy" id="1118451"/>
    <lineage>
        <taxon>Bacteria</taxon>
        <taxon>Pseudomonadati</taxon>
        <taxon>Pseudomonadota</taxon>
        <taxon>Alphaproteobacteria</taxon>
        <taxon>Hyphomicrobiales</taxon>
        <taxon>Rhizobiaceae</taxon>
        <taxon>Ciceribacter</taxon>
    </lineage>
</organism>
<feature type="chain" id="PRO_5021740906" evidence="1">
    <location>
        <begin position="21"/>
        <end position="124"/>
    </location>
</feature>
<feature type="signal peptide" evidence="1">
    <location>
        <begin position="1"/>
        <end position="20"/>
    </location>
</feature>
<keyword evidence="1" id="KW-0732">Signal</keyword>
<reference evidence="2 3" key="1">
    <citation type="submission" date="2019-07" db="EMBL/GenBank/DDBJ databases">
        <title>Whole genome shotgun sequence of Rhizobium naphthalenivorans NBRC 107585.</title>
        <authorList>
            <person name="Hosoyama A."/>
            <person name="Uohara A."/>
            <person name="Ohji S."/>
            <person name="Ichikawa N."/>
        </authorList>
    </citation>
    <scope>NUCLEOTIDE SEQUENCE [LARGE SCALE GENOMIC DNA]</scope>
    <source>
        <strain evidence="2 3">NBRC 107585</strain>
    </source>
</reference>
<name>A0A512HEH1_9HYPH</name>
<dbReference type="OrthoDB" id="8420087at2"/>
<gene>
    <name evidence="2" type="ORF">RNA01_07850</name>
</gene>
<protein>
    <submittedName>
        <fullName evidence="2">Uncharacterized protein</fullName>
    </submittedName>
</protein>
<dbReference type="Proteomes" id="UP000321717">
    <property type="component" value="Unassembled WGS sequence"/>
</dbReference>
<proteinExistence type="predicted"/>
<dbReference type="EMBL" id="BJZP01000003">
    <property type="protein sequence ID" value="GEO83853.1"/>
    <property type="molecule type" value="Genomic_DNA"/>
</dbReference>
<dbReference type="RefSeq" id="WP_147178659.1">
    <property type="nucleotide sequence ID" value="NZ_BJZP01000003.1"/>
</dbReference>
<comment type="caution">
    <text evidence="2">The sequence shown here is derived from an EMBL/GenBank/DDBJ whole genome shotgun (WGS) entry which is preliminary data.</text>
</comment>
<evidence type="ECO:0000313" key="3">
    <source>
        <dbReference type="Proteomes" id="UP000321717"/>
    </source>
</evidence>
<accession>A0A512HEH1</accession>